<evidence type="ECO:0000313" key="2">
    <source>
        <dbReference type="EMBL" id="CAI9935491.1"/>
    </source>
</evidence>
<feature type="coiled-coil region" evidence="1">
    <location>
        <begin position="8"/>
        <end position="89"/>
    </location>
</feature>
<organism evidence="2">
    <name type="scientific">Hexamita inflata</name>
    <dbReference type="NCBI Taxonomy" id="28002"/>
    <lineage>
        <taxon>Eukaryota</taxon>
        <taxon>Metamonada</taxon>
        <taxon>Diplomonadida</taxon>
        <taxon>Hexamitidae</taxon>
        <taxon>Hexamitinae</taxon>
        <taxon>Hexamita</taxon>
    </lineage>
</organism>
<evidence type="ECO:0000256" key="1">
    <source>
        <dbReference type="SAM" id="Coils"/>
    </source>
</evidence>
<keyword evidence="1" id="KW-0175">Coiled coil</keyword>
<dbReference type="EMBL" id="CAXDID020000701">
    <property type="protein sequence ID" value="CAL6111094.1"/>
    <property type="molecule type" value="Genomic_DNA"/>
</dbReference>
<dbReference type="Proteomes" id="UP001642409">
    <property type="component" value="Unassembled WGS sequence"/>
</dbReference>
<dbReference type="AlphaFoldDB" id="A0AA86PB15"/>
<reference evidence="2" key="1">
    <citation type="submission" date="2023-06" db="EMBL/GenBank/DDBJ databases">
        <authorList>
            <person name="Kurt Z."/>
        </authorList>
    </citation>
    <scope>NUCLEOTIDE SEQUENCE</scope>
</reference>
<protein>
    <submittedName>
        <fullName evidence="3">Hypothetical_protein</fullName>
    </submittedName>
</protein>
<sequence>MPSPGIAAMQKQNNLKMIQQELVKKQTQEMSNIHANNCKDKKIENLQNELDKLLTAKLDGYGPIMNKLLQRFEQKYRDESDKQMDEEERDFWIAIKIKSPQVYRMLQVQFCLNHPDTVDKQKYDKLKEFGLHESIIGNEYKTDHNYLGRIAETYGASSTHRVYGGVSTDFCAFNLHSYCGVRANFDFNKCLCNNCA</sequence>
<dbReference type="EMBL" id="CATOUU010000615">
    <property type="protein sequence ID" value="CAI9935491.1"/>
    <property type="molecule type" value="Genomic_DNA"/>
</dbReference>
<keyword evidence="4" id="KW-1185">Reference proteome</keyword>
<accession>A0AA86PB15</accession>
<evidence type="ECO:0000313" key="3">
    <source>
        <dbReference type="EMBL" id="CAL6111094.1"/>
    </source>
</evidence>
<name>A0AA86PB15_9EUKA</name>
<reference evidence="3 4" key="2">
    <citation type="submission" date="2024-07" db="EMBL/GenBank/DDBJ databases">
        <authorList>
            <person name="Akdeniz Z."/>
        </authorList>
    </citation>
    <scope>NUCLEOTIDE SEQUENCE [LARGE SCALE GENOMIC DNA]</scope>
</reference>
<evidence type="ECO:0000313" key="4">
    <source>
        <dbReference type="Proteomes" id="UP001642409"/>
    </source>
</evidence>
<gene>
    <name evidence="2" type="ORF">HINF_LOCUS23136</name>
    <name evidence="3" type="ORF">HINF_LOCUS76231</name>
</gene>
<proteinExistence type="predicted"/>
<comment type="caution">
    <text evidence="2">The sequence shown here is derived from an EMBL/GenBank/DDBJ whole genome shotgun (WGS) entry which is preliminary data.</text>
</comment>